<proteinExistence type="predicted"/>
<comment type="caution">
    <text evidence="1">The sequence shown here is derived from an EMBL/GenBank/DDBJ whole genome shotgun (WGS) entry which is preliminary data.</text>
</comment>
<dbReference type="Proteomes" id="UP001472677">
    <property type="component" value="Unassembled WGS sequence"/>
</dbReference>
<reference evidence="1 2" key="1">
    <citation type="journal article" date="2024" name="G3 (Bethesda)">
        <title>Genome assembly of Hibiscus sabdariffa L. provides insights into metabolisms of medicinal natural products.</title>
        <authorList>
            <person name="Kim T."/>
        </authorList>
    </citation>
    <scope>NUCLEOTIDE SEQUENCE [LARGE SCALE GENOMIC DNA]</scope>
    <source>
        <strain evidence="1">TK-2024</strain>
        <tissue evidence="1">Old leaves</tissue>
    </source>
</reference>
<keyword evidence="2" id="KW-1185">Reference proteome</keyword>
<gene>
    <name evidence="1" type="ORF">V6N12_068319</name>
</gene>
<protein>
    <submittedName>
        <fullName evidence="1">Uncharacterized protein</fullName>
    </submittedName>
</protein>
<organism evidence="1 2">
    <name type="scientific">Hibiscus sabdariffa</name>
    <name type="common">roselle</name>
    <dbReference type="NCBI Taxonomy" id="183260"/>
    <lineage>
        <taxon>Eukaryota</taxon>
        <taxon>Viridiplantae</taxon>
        <taxon>Streptophyta</taxon>
        <taxon>Embryophyta</taxon>
        <taxon>Tracheophyta</taxon>
        <taxon>Spermatophyta</taxon>
        <taxon>Magnoliopsida</taxon>
        <taxon>eudicotyledons</taxon>
        <taxon>Gunneridae</taxon>
        <taxon>Pentapetalae</taxon>
        <taxon>rosids</taxon>
        <taxon>malvids</taxon>
        <taxon>Malvales</taxon>
        <taxon>Malvaceae</taxon>
        <taxon>Malvoideae</taxon>
        <taxon>Hibiscus</taxon>
    </lineage>
</organism>
<name>A0ABR2FPY1_9ROSI</name>
<accession>A0ABR2FPY1</accession>
<dbReference type="EMBL" id="JBBPBM010000005">
    <property type="protein sequence ID" value="KAK8584069.1"/>
    <property type="molecule type" value="Genomic_DNA"/>
</dbReference>
<sequence>MSSSRQSLDFRRVVIDTDCLEVVKILKHSSHALIALGRSSSRNGLSLSSPPADLSLLVEEEEDRSTGEPVIPQEWCATANVACFNLHSDPGG</sequence>
<evidence type="ECO:0000313" key="1">
    <source>
        <dbReference type="EMBL" id="KAK8584069.1"/>
    </source>
</evidence>
<evidence type="ECO:0000313" key="2">
    <source>
        <dbReference type="Proteomes" id="UP001472677"/>
    </source>
</evidence>